<dbReference type="PROSITE" id="PS51257">
    <property type="entry name" value="PROKAR_LIPOPROTEIN"/>
    <property type="match status" value="1"/>
</dbReference>
<dbReference type="InterPro" id="IPR017853">
    <property type="entry name" value="GH"/>
</dbReference>
<evidence type="ECO:0000259" key="2">
    <source>
        <dbReference type="SMART" id="SM00642"/>
    </source>
</evidence>
<dbReference type="HOGENOM" id="CLU_022115_1_0_12"/>
<dbReference type="RefSeq" id="WP_024268809.1">
    <property type="nucleotide sequence ID" value="NC_023035.1"/>
</dbReference>
<keyword evidence="1" id="KW-0732">Signal</keyword>
<dbReference type="InterPro" id="IPR006047">
    <property type="entry name" value="GH13_cat_dom"/>
</dbReference>
<dbReference type="Pfam" id="PF00128">
    <property type="entry name" value="Alpha-amylase"/>
    <property type="match status" value="2"/>
</dbReference>
<dbReference type="KEGG" id="slr:L21SP2_2554"/>
<accession>V5WL36</accession>
<evidence type="ECO:0000313" key="3">
    <source>
        <dbReference type="EMBL" id="AHC15906.1"/>
    </source>
</evidence>
<dbReference type="PATRIC" id="fig|1307761.3.peg.2546"/>
<dbReference type="EMBL" id="CP006939">
    <property type="protein sequence ID" value="AHC15906.1"/>
    <property type="molecule type" value="Genomic_DNA"/>
</dbReference>
<feature type="domain" description="Glycosyl hydrolase family 13 catalytic" evidence="2">
    <location>
        <begin position="53"/>
        <end position="516"/>
    </location>
</feature>
<keyword evidence="3" id="KW-0326">Glycosidase</keyword>
<dbReference type="STRING" id="1307761.L21SP2_2554"/>
<dbReference type="PANTHER" id="PTHR10357">
    <property type="entry name" value="ALPHA-AMYLASE FAMILY MEMBER"/>
    <property type="match status" value="1"/>
</dbReference>
<dbReference type="GO" id="GO:0005975">
    <property type="term" value="P:carbohydrate metabolic process"/>
    <property type="evidence" value="ECO:0007669"/>
    <property type="project" value="InterPro"/>
</dbReference>
<keyword evidence="3" id="KW-0378">Hydrolase</keyword>
<name>V5WL36_9SPIO</name>
<dbReference type="AlphaFoldDB" id="V5WL36"/>
<protein>
    <submittedName>
        <fullName evidence="3">Periplasmic alpha-amylase</fullName>
        <ecNumber evidence="3">3.2.1.1</ecNumber>
    </submittedName>
</protein>
<dbReference type="SMART" id="SM00642">
    <property type="entry name" value="Aamy"/>
    <property type="match status" value="1"/>
</dbReference>
<dbReference type="Gene3D" id="3.20.20.80">
    <property type="entry name" value="Glycosidases"/>
    <property type="match status" value="2"/>
</dbReference>
<dbReference type="Proteomes" id="UP000018680">
    <property type="component" value="Chromosome"/>
</dbReference>
<sequence>MKNIKFLFIAVLIPLLLTACATTSLDVPGSYAGEGVAPSQLPEFSWENATVYFVIIDRFANGNPANDTSYGRFRDGGDEVGTFHGGDLAGLTAKIEEGYFADLGVNALWISSPLEQIHGWVGGGDGSFAHFAYHGYYPMDFTRIDANMGTEEEFARFMDAAHENGIRVVMDVVMNHAGYNSVKDMRKFDFGGWKGEPLPEDWVPENNNWHSHHDYIDYSGQEDAWARWWGPDWVRGGIPGYPAPGDDDLTSSVGFLPDFRTESSQPVDPPVFLMEKAAAGNSDVEPLENATVRDYLITWLTDWVRDYGIDGFRIDTAKHVGLDAWQELAVAADEALAEWKAENPEKALDDLPFWMTGEVFGQGVGRNAYFDNGFDSLINFEFQMNADRAIHADGTVDAEALEGIYSRYARTINSDPGFNMLSYISSHDTVLFYNTRLSNNGYRVNGGNAGPERQKAAGTALMLVPGAVQVFYGDELAREYQPYRVGDPGQGTRTPQPWENLNSDVHRHWQKLGRFRASHISVGAGVHSRVEVKDADYAFARNYHDLDKVLVVLGGEGSLEIPVEGFWEDGLELRDAYSGSVAAVENGRVTFDAEPSAPLLIEEAR</sequence>
<feature type="chain" id="PRO_5004742060" evidence="1">
    <location>
        <begin position="22"/>
        <end position="605"/>
    </location>
</feature>
<dbReference type="GO" id="GO:0004556">
    <property type="term" value="F:alpha-amylase activity"/>
    <property type="evidence" value="ECO:0007669"/>
    <property type="project" value="UniProtKB-EC"/>
</dbReference>
<keyword evidence="4" id="KW-1185">Reference proteome</keyword>
<dbReference type="PANTHER" id="PTHR10357:SF209">
    <property type="entry name" value="PERIPLASMIC ALPHA-AMYLASE"/>
    <property type="match status" value="1"/>
</dbReference>
<dbReference type="EC" id="3.2.1.1" evidence="3"/>
<dbReference type="SUPFAM" id="SSF51445">
    <property type="entry name" value="(Trans)glycosidases"/>
    <property type="match status" value="1"/>
</dbReference>
<dbReference type="eggNOG" id="COG0366">
    <property type="taxonomic scope" value="Bacteria"/>
</dbReference>
<evidence type="ECO:0000256" key="1">
    <source>
        <dbReference type="SAM" id="SignalP"/>
    </source>
</evidence>
<evidence type="ECO:0000313" key="4">
    <source>
        <dbReference type="Proteomes" id="UP000018680"/>
    </source>
</evidence>
<organism evidence="3 4">
    <name type="scientific">Salinispira pacifica</name>
    <dbReference type="NCBI Taxonomy" id="1307761"/>
    <lineage>
        <taxon>Bacteria</taxon>
        <taxon>Pseudomonadati</taxon>
        <taxon>Spirochaetota</taxon>
        <taxon>Spirochaetia</taxon>
        <taxon>Spirochaetales</taxon>
        <taxon>Spirochaetaceae</taxon>
        <taxon>Salinispira</taxon>
    </lineage>
</organism>
<gene>
    <name evidence="3" type="ORF">L21SP2_2554</name>
</gene>
<reference evidence="3 4" key="1">
    <citation type="journal article" date="2015" name="Stand. Genomic Sci.">
        <title>Complete genome sequence and description of Salinispira pacifica gen. nov., sp. nov., a novel spirochaete isolated form a hypersaline microbial mat.</title>
        <authorList>
            <person name="Ben Hania W."/>
            <person name="Joseph M."/>
            <person name="Schumann P."/>
            <person name="Bunk B."/>
            <person name="Fiebig A."/>
            <person name="Sproer C."/>
            <person name="Klenk H.P."/>
            <person name="Fardeau M.L."/>
            <person name="Spring S."/>
        </authorList>
    </citation>
    <scope>NUCLEOTIDE SEQUENCE [LARGE SCALE GENOMIC DNA]</scope>
    <source>
        <strain evidence="3 4">L21-RPul-D2</strain>
    </source>
</reference>
<feature type="signal peptide" evidence="1">
    <location>
        <begin position="1"/>
        <end position="21"/>
    </location>
</feature>
<proteinExistence type="predicted"/>